<sequence length="66" mass="7781">MLGDVLRNVEILTLREFSMRLQKLLEPLNRRPYRACVLAQARDSAILNYFLESVVSKLHRLVNYSF</sequence>
<organism evidence="1 2">
    <name type="scientific">Vespula vulgaris</name>
    <name type="common">Yellow jacket</name>
    <name type="synonym">Wasp</name>
    <dbReference type="NCBI Taxonomy" id="7454"/>
    <lineage>
        <taxon>Eukaryota</taxon>
        <taxon>Metazoa</taxon>
        <taxon>Ecdysozoa</taxon>
        <taxon>Arthropoda</taxon>
        <taxon>Hexapoda</taxon>
        <taxon>Insecta</taxon>
        <taxon>Pterygota</taxon>
        <taxon>Neoptera</taxon>
        <taxon>Endopterygota</taxon>
        <taxon>Hymenoptera</taxon>
        <taxon>Apocrita</taxon>
        <taxon>Aculeata</taxon>
        <taxon>Vespoidea</taxon>
        <taxon>Vespidae</taxon>
        <taxon>Vespinae</taxon>
        <taxon>Vespula</taxon>
    </lineage>
</organism>
<proteinExistence type="predicted"/>
<dbReference type="EMBL" id="JACSEA010000001">
    <property type="protein sequence ID" value="KAF7412313.1"/>
    <property type="molecule type" value="Genomic_DNA"/>
</dbReference>
<reference evidence="1" key="1">
    <citation type="journal article" date="2020" name="G3 (Bethesda)">
        <title>High-Quality Assemblies for Three Invasive Social Wasps from the &lt;i&gt;Vespula&lt;/i&gt; Genus.</title>
        <authorList>
            <person name="Harrop T.W.R."/>
            <person name="Guhlin J."/>
            <person name="McLaughlin G.M."/>
            <person name="Permina E."/>
            <person name="Stockwell P."/>
            <person name="Gilligan J."/>
            <person name="Le Lec M.F."/>
            <person name="Gruber M.A.M."/>
            <person name="Quinn O."/>
            <person name="Lovegrove M."/>
            <person name="Duncan E.J."/>
            <person name="Remnant E.J."/>
            <person name="Van Eeckhoven J."/>
            <person name="Graham B."/>
            <person name="Knapp R.A."/>
            <person name="Langford K.W."/>
            <person name="Kronenberg Z."/>
            <person name="Press M.O."/>
            <person name="Eacker S.M."/>
            <person name="Wilson-Rankin E.E."/>
            <person name="Purcell J."/>
            <person name="Lester P.J."/>
            <person name="Dearden P.K."/>
        </authorList>
    </citation>
    <scope>NUCLEOTIDE SEQUENCE</scope>
    <source>
        <strain evidence="1">Marl-1</strain>
    </source>
</reference>
<gene>
    <name evidence="1" type="ORF">HZH66_001209</name>
</gene>
<comment type="caution">
    <text evidence="1">The sequence shown here is derived from an EMBL/GenBank/DDBJ whole genome shotgun (WGS) entry which is preliminary data.</text>
</comment>
<evidence type="ECO:0000313" key="1">
    <source>
        <dbReference type="EMBL" id="KAF7412313.1"/>
    </source>
</evidence>
<keyword evidence="2" id="KW-1185">Reference proteome</keyword>
<evidence type="ECO:0000313" key="2">
    <source>
        <dbReference type="Proteomes" id="UP000614350"/>
    </source>
</evidence>
<name>A0A834KT08_VESVU</name>
<protein>
    <submittedName>
        <fullName evidence="1">Uncharacterized protein</fullName>
    </submittedName>
</protein>
<dbReference type="Proteomes" id="UP000614350">
    <property type="component" value="Unassembled WGS sequence"/>
</dbReference>
<dbReference type="AlphaFoldDB" id="A0A834KT08"/>
<accession>A0A834KT08</accession>